<evidence type="ECO:0000256" key="6">
    <source>
        <dbReference type="ARBA" id="ARBA00022723"/>
    </source>
</evidence>
<evidence type="ECO:0000256" key="11">
    <source>
        <dbReference type="ARBA" id="ARBA00023211"/>
    </source>
</evidence>
<evidence type="ECO:0000256" key="8">
    <source>
        <dbReference type="ARBA" id="ARBA00022840"/>
    </source>
</evidence>
<evidence type="ECO:0000256" key="9">
    <source>
        <dbReference type="ARBA" id="ARBA00022842"/>
    </source>
</evidence>
<dbReference type="GO" id="GO:0046872">
    <property type="term" value="F:metal ion binding"/>
    <property type="evidence" value="ECO:0007669"/>
    <property type="project" value="UniProtKB-KW"/>
</dbReference>
<dbReference type="SMART" id="SM01265">
    <property type="entry name" value="Mab-21"/>
    <property type="match status" value="1"/>
</dbReference>
<dbReference type="InterPro" id="IPR024810">
    <property type="entry name" value="MAB21L/cGLR"/>
</dbReference>
<dbReference type="Gene3D" id="3.30.460.90">
    <property type="match status" value="1"/>
</dbReference>
<dbReference type="Gene3D" id="1.10.1410.40">
    <property type="match status" value="1"/>
</dbReference>
<dbReference type="GO" id="GO:0005525">
    <property type="term" value="F:GTP binding"/>
    <property type="evidence" value="ECO:0007669"/>
    <property type="project" value="UniProtKB-KW"/>
</dbReference>
<keyword evidence="14" id="KW-1185">Reference proteome</keyword>
<accession>A0AAI0SWT1</accession>
<dbReference type="RefSeq" id="XP_026284632.1">
    <property type="nucleotide sequence ID" value="XM_026428847.2"/>
</dbReference>
<comment type="similarity">
    <text evidence="3">Belongs to the mab-21 family.</text>
</comment>
<dbReference type="PANTHER" id="PTHR10656:SF42">
    <property type="entry name" value="CYCLIC GMP-AMP SYNTHASE-LIKE PROTEIN-RELATED"/>
    <property type="match status" value="1"/>
</dbReference>
<evidence type="ECO:0000256" key="4">
    <source>
        <dbReference type="ARBA" id="ARBA00022679"/>
    </source>
</evidence>
<evidence type="ECO:0000256" key="10">
    <source>
        <dbReference type="ARBA" id="ARBA00023134"/>
    </source>
</evidence>
<keyword evidence="10" id="KW-0342">GTP-binding</keyword>
<keyword evidence="11" id="KW-0464">Manganese</keyword>
<evidence type="ECO:0000256" key="2">
    <source>
        <dbReference type="ARBA" id="ARBA00001946"/>
    </source>
</evidence>
<comment type="cofactor">
    <cofactor evidence="2">
        <name>Mg(2+)</name>
        <dbReference type="ChEBI" id="CHEBI:18420"/>
    </cofactor>
</comment>
<evidence type="ECO:0000256" key="5">
    <source>
        <dbReference type="ARBA" id="ARBA00022695"/>
    </source>
</evidence>
<feature type="domain" description="Mab-21-like HhH/H2TH-like" evidence="13">
    <location>
        <begin position="283"/>
        <end position="374"/>
    </location>
</feature>
<dbReference type="KEGG" id="foc:113210736"/>
<evidence type="ECO:0000256" key="7">
    <source>
        <dbReference type="ARBA" id="ARBA00022741"/>
    </source>
</evidence>
<gene>
    <name evidence="15" type="primary">LOC113210736</name>
</gene>
<dbReference type="PANTHER" id="PTHR10656">
    <property type="entry name" value="CELL FATE DETERMINING PROTEIN MAB21-RELATED"/>
    <property type="match status" value="1"/>
</dbReference>
<evidence type="ECO:0000313" key="14">
    <source>
        <dbReference type="Proteomes" id="UP000504606"/>
    </source>
</evidence>
<organism evidence="14 15">
    <name type="scientific">Frankliniella occidentalis</name>
    <name type="common">Western flower thrips</name>
    <name type="synonym">Euthrips occidentalis</name>
    <dbReference type="NCBI Taxonomy" id="133901"/>
    <lineage>
        <taxon>Eukaryota</taxon>
        <taxon>Metazoa</taxon>
        <taxon>Ecdysozoa</taxon>
        <taxon>Arthropoda</taxon>
        <taxon>Hexapoda</taxon>
        <taxon>Insecta</taxon>
        <taxon>Pterygota</taxon>
        <taxon>Neoptera</taxon>
        <taxon>Paraneoptera</taxon>
        <taxon>Thysanoptera</taxon>
        <taxon>Terebrantia</taxon>
        <taxon>Thripoidea</taxon>
        <taxon>Thripidae</taxon>
        <taxon>Frankliniella</taxon>
    </lineage>
</organism>
<proteinExistence type="inferred from homology"/>
<feature type="domain" description="Mab-21-like nucleotidyltransferase" evidence="12">
    <location>
        <begin position="76"/>
        <end position="278"/>
    </location>
</feature>
<protein>
    <submittedName>
        <fullName evidence="15">Cyclic GMP-AMP synthase-like receptor</fullName>
    </submittedName>
</protein>
<dbReference type="GeneID" id="113210736"/>
<dbReference type="GO" id="GO:0016779">
    <property type="term" value="F:nucleotidyltransferase activity"/>
    <property type="evidence" value="ECO:0007669"/>
    <property type="project" value="UniProtKB-KW"/>
</dbReference>
<evidence type="ECO:0000313" key="15">
    <source>
        <dbReference type="RefSeq" id="XP_026284632.1"/>
    </source>
</evidence>
<keyword evidence="7" id="KW-0547">Nucleotide-binding</keyword>
<keyword evidence="8" id="KW-0067">ATP-binding</keyword>
<dbReference type="GO" id="GO:0005524">
    <property type="term" value="F:ATP binding"/>
    <property type="evidence" value="ECO:0007669"/>
    <property type="project" value="UniProtKB-KW"/>
</dbReference>
<keyword evidence="9" id="KW-0460">Magnesium</keyword>
<dbReference type="Pfam" id="PF03281">
    <property type="entry name" value="Mab-21"/>
    <property type="match status" value="1"/>
</dbReference>
<comment type="cofactor">
    <cofactor evidence="1">
        <name>Mn(2+)</name>
        <dbReference type="ChEBI" id="CHEBI:29035"/>
    </cofactor>
</comment>
<dbReference type="SMR" id="A0AAI0SWT1"/>
<evidence type="ECO:0000256" key="1">
    <source>
        <dbReference type="ARBA" id="ARBA00001936"/>
    </source>
</evidence>
<evidence type="ECO:0000256" key="3">
    <source>
        <dbReference type="ARBA" id="ARBA00008307"/>
    </source>
</evidence>
<reference evidence="15" key="1">
    <citation type="submission" date="2025-08" db="UniProtKB">
        <authorList>
            <consortium name="RefSeq"/>
        </authorList>
    </citation>
    <scope>IDENTIFICATION</scope>
    <source>
        <tissue evidence="15">Whole organism</tissue>
    </source>
</reference>
<sequence>MSLSRSLDLTQEDYAVQDAILQYISSNFVSLKPPDVKFFKRHLENVTKVLIQMMRKEDNLFNLIFQKERVAGSFWDKLKIGHPIEFDKNFVLTLPPALYKNIKFTPASPSYVTVNVQNGLKIVKSSKCRTYRPDWFDDNGNILSDKLRFWMESVVNKALATLPPLPNKKYQLEIEGTCYEIGTRKSGPAVTVEVNIDSSGSTYLGITQFCIDLVPAFEFQTKDWPHHIRQCPADTQDKTWNLVPKPLKPEENTADGNIPARLQWRLSFHNQESYIIHNLNHFKAVLKLLKKLRDVKFDQYKMSSYALKTVFMLEKERQNNDFWRRPLSSTFLHMLTVLTEWYGKGKIPFYWDKQHNLLGKLSKDQIKQVYCTLQKINNRIYEGLQSKCESKCDHFIIASTLLDSEELLKIKKDIIVDRSGNKPLAKRQRCS</sequence>
<dbReference type="InterPro" id="IPR046903">
    <property type="entry name" value="Mab-21-like_nuc_Trfase"/>
</dbReference>
<keyword evidence="4" id="KW-0808">Transferase</keyword>
<dbReference type="AlphaFoldDB" id="A0AAI0SWT1"/>
<dbReference type="Pfam" id="PF20266">
    <property type="entry name" value="Mab-21_C"/>
    <property type="match status" value="1"/>
</dbReference>
<evidence type="ECO:0000259" key="12">
    <source>
        <dbReference type="Pfam" id="PF03281"/>
    </source>
</evidence>
<evidence type="ECO:0000259" key="13">
    <source>
        <dbReference type="Pfam" id="PF20266"/>
    </source>
</evidence>
<keyword evidence="5" id="KW-0548">Nucleotidyltransferase</keyword>
<name>A0AAI0SWT1_FRAOC</name>
<dbReference type="InterPro" id="IPR046906">
    <property type="entry name" value="Mab-21_HhH/H2TH-like"/>
</dbReference>
<keyword evidence="6" id="KW-0479">Metal-binding</keyword>
<dbReference type="Proteomes" id="UP000504606">
    <property type="component" value="Unplaced"/>
</dbReference>